<protein>
    <submittedName>
        <fullName evidence="2">Uncharacterized protein</fullName>
    </submittedName>
</protein>
<proteinExistence type="predicted"/>
<gene>
    <name evidence="2" type="ORF">VPNG_02519</name>
</gene>
<dbReference type="Proteomes" id="UP000285146">
    <property type="component" value="Unassembled WGS sequence"/>
</dbReference>
<name>A0A423XI35_9PEZI</name>
<accession>A0A423XI35</accession>
<organism evidence="2 3">
    <name type="scientific">Cytospora leucostoma</name>
    <dbReference type="NCBI Taxonomy" id="1230097"/>
    <lineage>
        <taxon>Eukaryota</taxon>
        <taxon>Fungi</taxon>
        <taxon>Dikarya</taxon>
        <taxon>Ascomycota</taxon>
        <taxon>Pezizomycotina</taxon>
        <taxon>Sordariomycetes</taxon>
        <taxon>Sordariomycetidae</taxon>
        <taxon>Diaporthales</taxon>
        <taxon>Cytosporaceae</taxon>
        <taxon>Cytospora</taxon>
    </lineage>
</organism>
<evidence type="ECO:0000313" key="2">
    <source>
        <dbReference type="EMBL" id="ROW15927.1"/>
    </source>
</evidence>
<evidence type="ECO:0000313" key="3">
    <source>
        <dbReference type="Proteomes" id="UP000285146"/>
    </source>
</evidence>
<comment type="caution">
    <text evidence="2">The sequence shown here is derived from an EMBL/GenBank/DDBJ whole genome shotgun (WGS) entry which is preliminary data.</text>
</comment>
<dbReference type="OrthoDB" id="3363286at2759"/>
<keyword evidence="3" id="KW-1185">Reference proteome</keyword>
<reference evidence="2 3" key="1">
    <citation type="submission" date="2015-09" db="EMBL/GenBank/DDBJ databases">
        <title>Host preference determinants of Valsa canker pathogens revealed by comparative genomics.</title>
        <authorList>
            <person name="Yin Z."/>
            <person name="Huang L."/>
        </authorList>
    </citation>
    <scope>NUCLEOTIDE SEQUENCE [LARGE SCALE GENOMIC DNA]</scope>
    <source>
        <strain evidence="2 3">SXYLt</strain>
    </source>
</reference>
<feature type="region of interest" description="Disordered" evidence="1">
    <location>
        <begin position="24"/>
        <end position="45"/>
    </location>
</feature>
<sequence length="414" mass="46557">MKRFARLQSRRAVPGAKTCLQVRTLATKPQTHANSETADADKPGPNDFIFDGQFEVNVDNKTIETAAGSLPISPLLDPTWREARNRVTPKDRPDKSKLNRFQRLLYQNPYAQLLATPVRSCYVTRTRVPGAFLQSFGLVKHPETSDVWWIPEYITQHESESPAPGEPTEAEGSQSAPTGVETAPSSDAAPVDAAPAAAETKKVKTTEPKKIIQYPSHVLARQDLLQGFLTNGSKYRGGHFRLASNPIVSGLAKSAIWREDMDSAIVDLSRRQIMHDILYFSRFCEGEQKRKYMFRVNDAAETQRYVRRWCFLWLGEGTNYTAEAEAHESASGPGKVEEGPGQYATLDIDDVPDTTRPIYNLPRLLGPDNIQRLRSESSILRDGSLFLLRGQRSLKLHQRLWRLQGYIADYSKLK</sequence>
<dbReference type="AlphaFoldDB" id="A0A423XI35"/>
<feature type="compositionally biased region" description="Polar residues" evidence="1">
    <location>
        <begin position="27"/>
        <end position="37"/>
    </location>
</feature>
<evidence type="ECO:0000256" key="1">
    <source>
        <dbReference type="SAM" id="MobiDB-lite"/>
    </source>
</evidence>
<dbReference type="InParanoid" id="A0A423XI35"/>
<dbReference type="STRING" id="1230097.A0A423XI35"/>
<feature type="compositionally biased region" description="Low complexity" evidence="1">
    <location>
        <begin position="182"/>
        <end position="198"/>
    </location>
</feature>
<dbReference type="EMBL" id="LKEB01000007">
    <property type="protein sequence ID" value="ROW15927.1"/>
    <property type="molecule type" value="Genomic_DNA"/>
</dbReference>
<feature type="region of interest" description="Disordered" evidence="1">
    <location>
        <begin position="158"/>
        <end position="204"/>
    </location>
</feature>